<evidence type="ECO:0000313" key="7">
    <source>
        <dbReference type="Proteomes" id="UP000010467"/>
    </source>
</evidence>
<dbReference type="SUPFAM" id="SSF46955">
    <property type="entry name" value="Putative DNA-binding domain"/>
    <property type="match status" value="1"/>
</dbReference>
<dbReference type="InterPro" id="IPR036724">
    <property type="entry name" value="Cobalamin-bd_sf"/>
</dbReference>
<dbReference type="PATRIC" id="fig|937777.3.peg.3156"/>
<dbReference type="InterPro" id="IPR036594">
    <property type="entry name" value="Meth_synthase_dom"/>
</dbReference>
<dbReference type="Proteomes" id="UP000010467">
    <property type="component" value="Chromosome"/>
</dbReference>
<dbReference type="Pfam" id="PF02310">
    <property type="entry name" value="B12-binding"/>
    <property type="match status" value="1"/>
</dbReference>
<sequence>MAFLEGMTQGMPDASISAATGLYTASEVEQRTGVPATTLRQWERRYGTPRPLRNESGYRLYSATDLAHIEFLRARLAEGISISRAVQLSRGFFQAPSGDPPAPAELRELITELRASLLAADHARAAELLSWAHSRWTVEDVLIQVIQPVLYDIGDLWARGEITVAHEHQASTFLRGKIAQLLDAAGSPRWGPVVVAACVPGEQHEIGLLMLSVVLRRGGLRVHCLGPNTPLADLALYAGQVGAEAVLLSANSQEALDGLPSQQTALDSVGLPLFFGGASFNACPAQAGALGGHYLGPDAVSASRRLHEFFEERDRS</sequence>
<evidence type="ECO:0000313" key="6">
    <source>
        <dbReference type="EMBL" id="AFZ68589.1"/>
    </source>
</evidence>
<dbReference type="Pfam" id="PF02607">
    <property type="entry name" value="B12-binding_2"/>
    <property type="match status" value="1"/>
</dbReference>
<dbReference type="InterPro" id="IPR000551">
    <property type="entry name" value="MerR-type_HTH_dom"/>
</dbReference>
<dbReference type="CDD" id="cd01104">
    <property type="entry name" value="HTH_MlrA-CarA"/>
    <property type="match status" value="1"/>
</dbReference>
<feature type="domain" description="B12-binding" evidence="5">
    <location>
        <begin position="191"/>
        <end position="316"/>
    </location>
</feature>
<dbReference type="InterPro" id="IPR047057">
    <property type="entry name" value="MerR_fam"/>
</dbReference>
<evidence type="ECO:0000256" key="3">
    <source>
        <dbReference type="ARBA" id="ARBA00023163"/>
    </source>
</evidence>
<dbReference type="Gene3D" id="1.10.1660.10">
    <property type="match status" value="1"/>
</dbReference>
<dbReference type="SUPFAM" id="SSF52242">
    <property type="entry name" value="Cobalamin (vitamin B12)-binding domain"/>
    <property type="match status" value="1"/>
</dbReference>
<evidence type="ECO:0000259" key="5">
    <source>
        <dbReference type="PROSITE" id="PS51332"/>
    </source>
</evidence>
<evidence type="ECO:0000256" key="1">
    <source>
        <dbReference type="ARBA" id="ARBA00023015"/>
    </source>
</evidence>
<dbReference type="eggNOG" id="COG5012">
    <property type="taxonomic scope" value="Bacteria"/>
</dbReference>
<feature type="domain" description="HTH merR-type" evidence="4">
    <location>
        <begin position="22"/>
        <end position="91"/>
    </location>
</feature>
<protein>
    <submittedName>
        <fullName evidence="6">Putative cobalamin binding protein</fullName>
    </submittedName>
</protein>
<dbReference type="GO" id="GO:0003677">
    <property type="term" value="F:DNA binding"/>
    <property type="evidence" value="ECO:0007669"/>
    <property type="project" value="UniProtKB-KW"/>
</dbReference>
<dbReference type="Gene3D" id="3.40.50.280">
    <property type="entry name" value="Cobalamin-binding domain"/>
    <property type="match status" value="1"/>
</dbReference>
<dbReference type="AlphaFoldDB" id="L0A586"/>
<gene>
    <name evidence="6" type="ordered locus">Deipe_3144</name>
</gene>
<dbReference type="InterPro" id="IPR006158">
    <property type="entry name" value="Cobalamin-bd"/>
</dbReference>
<dbReference type="GO" id="GO:0031419">
    <property type="term" value="F:cobalamin binding"/>
    <property type="evidence" value="ECO:0007669"/>
    <property type="project" value="InterPro"/>
</dbReference>
<keyword evidence="1" id="KW-0805">Transcription regulation</keyword>
<dbReference type="HOGENOM" id="CLU_045945_3_0_0"/>
<dbReference type="PROSITE" id="PS50937">
    <property type="entry name" value="HTH_MERR_2"/>
    <property type="match status" value="1"/>
</dbReference>
<evidence type="ECO:0000259" key="4">
    <source>
        <dbReference type="PROSITE" id="PS50937"/>
    </source>
</evidence>
<dbReference type="GO" id="GO:0003700">
    <property type="term" value="F:DNA-binding transcription factor activity"/>
    <property type="evidence" value="ECO:0007669"/>
    <property type="project" value="InterPro"/>
</dbReference>
<dbReference type="Gene3D" id="1.10.1240.10">
    <property type="entry name" value="Methionine synthase domain"/>
    <property type="match status" value="1"/>
</dbReference>
<dbReference type="GO" id="GO:0046872">
    <property type="term" value="F:metal ion binding"/>
    <property type="evidence" value="ECO:0007669"/>
    <property type="project" value="InterPro"/>
</dbReference>
<dbReference type="SMART" id="SM00422">
    <property type="entry name" value="HTH_MERR"/>
    <property type="match status" value="1"/>
</dbReference>
<dbReference type="PANTHER" id="PTHR30204">
    <property type="entry name" value="REDOX-CYCLING DRUG-SENSING TRANSCRIPTIONAL ACTIVATOR SOXR"/>
    <property type="match status" value="1"/>
</dbReference>
<dbReference type="Pfam" id="PF13411">
    <property type="entry name" value="MerR_1"/>
    <property type="match status" value="1"/>
</dbReference>
<dbReference type="InterPro" id="IPR003759">
    <property type="entry name" value="Cbl-bd_cap"/>
</dbReference>
<keyword evidence="2" id="KW-0238">DNA-binding</keyword>
<name>L0A586_DEIPD</name>
<dbReference type="KEGG" id="dpd:Deipe_3144"/>
<proteinExistence type="predicted"/>
<accession>L0A586</accession>
<dbReference type="PANTHER" id="PTHR30204:SF67">
    <property type="entry name" value="HTH-TYPE TRANSCRIPTIONAL REGULATOR MLRA-RELATED"/>
    <property type="match status" value="1"/>
</dbReference>
<keyword evidence="7" id="KW-1185">Reference proteome</keyword>
<dbReference type="CDD" id="cd02065">
    <property type="entry name" value="B12-binding_like"/>
    <property type="match status" value="1"/>
</dbReference>
<dbReference type="PROSITE" id="PS51332">
    <property type="entry name" value="B12_BINDING"/>
    <property type="match status" value="1"/>
</dbReference>
<keyword evidence="3" id="KW-0804">Transcription</keyword>
<organism evidence="6 7">
    <name type="scientific">Deinococcus peraridilitoris (strain DSM 19664 / LMG 22246 / CIP 109416 / KR-200)</name>
    <dbReference type="NCBI Taxonomy" id="937777"/>
    <lineage>
        <taxon>Bacteria</taxon>
        <taxon>Thermotogati</taxon>
        <taxon>Deinococcota</taxon>
        <taxon>Deinococci</taxon>
        <taxon>Deinococcales</taxon>
        <taxon>Deinococcaceae</taxon>
        <taxon>Deinococcus</taxon>
    </lineage>
</organism>
<dbReference type="InterPro" id="IPR009061">
    <property type="entry name" value="DNA-bd_dom_put_sf"/>
</dbReference>
<dbReference type="STRING" id="937777.Deipe_3144"/>
<reference evidence="7" key="1">
    <citation type="submission" date="2012-03" db="EMBL/GenBank/DDBJ databases">
        <title>Complete sequence of chromosome of Deinococcus peraridilitoris DSM 19664.</title>
        <authorList>
            <person name="Lucas S."/>
            <person name="Copeland A."/>
            <person name="Lapidus A."/>
            <person name="Glavina del Rio T."/>
            <person name="Dalin E."/>
            <person name="Tice H."/>
            <person name="Bruce D."/>
            <person name="Goodwin L."/>
            <person name="Pitluck S."/>
            <person name="Peters L."/>
            <person name="Mikhailova N."/>
            <person name="Lu M."/>
            <person name="Kyrpides N."/>
            <person name="Mavromatis K."/>
            <person name="Ivanova N."/>
            <person name="Brettin T."/>
            <person name="Detter J.C."/>
            <person name="Han C."/>
            <person name="Larimer F."/>
            <person name="Land M."/>
            <person name="Hauser L."/>
            <person name="Markowitz V."/>
            <person name="Cheng J.-F."/>
            <person name="Hugenholtz P."/>
            <person name="Woyke T."/>
            <person name="Wu D."/>
            <person name="Pukall R."/>
            <person name="Steenblock K."/>
            <person name="Brambilla E."/>
            <person name="Klenk H.-P."/>
            <person name="Eisen J.A."/>
        </authorList>
    </citation>
    <scope>NUCLEOTIDE SEQUENCE [LARGE SCALE GENOMIC DNA]</scope>
    <source>
        <strain evidence="7">DSM 19664 / LMG 22246 / CIP 109416 / KR-200</strain>
    </source>
</reference>
<dbReference type="EMBL" id="CP003382">
    <property type="protein sequence ID" value="AFZ68589.1"/>
    <property type="molecule type" value="Genomic_DNA"/>
</dbReference>
<evidence type="ECO:0000256" key="2">
    <source>
        <dbReference type="ARBA" id="ARBA00023125"/>
    </source>
</evidence>